<keyword evidence="1" id="KW-0614">Plasmid</keyword>
<dbReference type="EMBL" id="CP093327">
    <property type="protein sequence ID" value="UNK47826.1"/>
    <property type="molecule type" value="Genomic_DNA"/>
</dbReference>
<reference evidence="1 2" key="1">
    <citation type="submission" date="2022-03" db="EMBL/GenBank/DDBJ databases">
        <title>Isotopic signatures of nitrous oxide derived from detoxification processes.</title>
        <authorList>
            <person name="Behrendt U."/>
            <person name="Buchen C."/>
            <person name="Well R."/>
            <person name="Ulrich A."/>
            <person name="Rohe L."/>
            <person name="Kolb S."/>
            <person name="Schloter M."/>
            <person name="Horn M.A."/>
            <person name="Augustin J."/>
        </authorList>
    </citation>
    <scope>NUCLEOTIDE SEQUENCE [LARGE SCALE GENOMIC DNA]</scope>
    <source>
        <strain evidence="1 2">S4-C24</strain>
        <plasmid evidence="1 2">p1</plasmid>
    </source>
</reference>
<sequence>MNPEQRFESLAVAGLAELERLADRILATGVEVRVVAGPEAASAPVQFPVPGTADTTAVLGHVALSTCTVELSGVRGDGVRDGRDLTGAVAAAVCDAEAERGGPFAGDVDALCAAALHCQVEDAKNRAGLVAATRLGVGQ</sequence>
<evidence type="ECO:0000313" key="1">
    <source>
        <dbReference type="EMBL" id="UNK47826.1"/>
    </source>
</evidence>
<dbReference type="InterPro" id="IPR009609">
    <property type="entry name" value="Phosphonate_metab_PhnG"/>
</dbReference>
<accession>A0ABY3WCU5</accession>
<organism evidence="1 2">
    <name type="scientific">Arthrobacter sulfonylureivorans</name>
    <dbReference type="NCBI Taxonomy" id="2486855"/>
    <lineage>
        <taxon>Bacteria</taxon>
        <taxon>Bacillati</taxon>
        <taxon>Actinomycetota</taxon>
        <taxon>Actinomycetes</taxon>
        <taxon>Micrococcales</taxon>
        <taxon>Micrococcaceae</taxon>
        <taxon>Arthrobacter</taxon>
    </lineage>
</organism>
<geneLocation type="plasmid" evidence="1 2">
    <name>p1</name>
</geneLocation>
<evidence type="ECO:0000313" key="2">
    <source>
        <dbReference type="Proteomes" id="UP000829069"/>
    </source>
</evidence>
<name>A0ABY3WCU5_9MICC</name>
<dbReference type="Pfam" id="PF06754">
    <property type="entry name" value="PhnG"/>
    <property type="match status" value="1"/>
</dbReference>
<protein>
    <submittedName>
        <fullName evidence="1">Phosphonate C-P lyase system protein PhnG</fullName>
    </submittedName>
</protein>
<keyword evidence="2" id="KW-1185">Reference proteome</keyword>
<dbReference type="Proteomes" id="UP000829069">
    <property type="component" value="Plasmid p1"/>
</dbReference>
<gene>
    <name evidence="1" type="ORF">MNQ99_18290</name>
</gene>
<dbReference type="RefSeq" id="WP_241915525.1">
    <property type="nucleotide sequence ID" value="NZ_CP093327.1"/>
</dbReference>
<proteinExistence type="predicted"/>
<keyword evidence="1" id="KW-0456">Lyase</keyword>
<dbReference type="GO" id="GO:0016829">
    <property type="term" value="F:lyase activity"/>
    <property type="evidence" value="ECO:0007669"/>
    <property type="project" value="UniProtKB-KW"/>
</dbReference>